<dbReference type="AlphaFoldDB" id="A0AA42W260"/>
<proteinExistence type="predicted"/>
<comment type="caution">
    <text evidence="1">The sequence shown here is derived from an EMBL/GenBank/DDBJ whole genome shotgun (WGS) entry which is preliminary data.</text>
</comment>
<organism evidence="1 2">
    <name type="scientific">Comamonas aquatica</name>
    <dbReference type="NCBI Taxonomy" id="225991"/>
    <lineage>
        <taxon>Bacteria</taxon>
        <taxon>Pseudomonadati</taxon>
        <taxon>Pseudomonadota</taxon>
        <taxon>Betaproteobacteria</taxon>
        <taxon>Burkholderiales</taxon>
        <taxon>Comamonadaceae</taxon>
        <taxon>Comamonas</taxon>
    </lineage>
</organism>
<evidence type="ECO:0000313" key="2">
    <source>
        <dbReference type="Proteomes" id="UP001161294"/>
    </source>
</evidence>
<accession>A0AA42W260</accession>
<name>A0AA42W260_9BURK</name>
<protein>
    <submittedName>
        <fullName evidence="1">Uncharacterized protein</fullName>
    </submittedName>
</protein>
<dbReference type="RefSeq" id="WP_279852817.1">
    <property type="nucleotide sequence ID" value="NZ_JAOCIA010000005.1"/>
</dbReference>
<evidence type="ECO:0000313" key="1">
    <source>
        <dbReference type="EMBL" id="MDH2004889.1"/>
    </source>
</evidence>
<gene>
    <name evidence="1" type="ORF">N5J23_04885</name>
</gene>
<dbReference type="EMBL" id="JAOCJW010000006">
    <property type="protein sequence ID" value="MDH2004889.1"/>
    <property type="molecule type" value="Genomic_DNA"/>
</dbReference>
<dbReference type="Proteomes" id="UP001161294">
    <property type="component" value="Unassembled WGS sequence"/>
</dbReference>
<sequence>MDYLKRYAATTRHKVDMELADRFDWQMRKDGEKPIKQQMATARRAATTMTTLLRDFTHLPDSQAQQLQQSAKTLRTLADSLESLARFAKGYHAFYKAELQREHDARLDKLASERWGNNTVAVEFEWALIAELQTLDGRRALALWMHSQGRHTDTPAENFHSPFPSWTLLGLNKKREAANFLDQAIQRESRHTTIGFGSRHCHVGTIDYEQYLAARKAAAAQAQNLVHKLTHQATH</sequence>
<reference evidence="1" key="1">
    <citation type="submission" date="2022-09" db="EMBL/GenBank/DDBJ databases">
        <title>Intensive care unit water sources are persistently colonized with multi-drug resistant bacteria and are the site of extensive horizontal gene transfer of antibiotic resistance genes.</title>
        <authorList>
            <person name="Diorio-Toth L."/>
        </authorList>
    </citation>
    <scope>NUCLEOTIDE SEQUENCE</scope>
    <source>
        <strain evidence="1">GD03686</strain>
    </source>
</reference>